<dbReference type="EMBL" id="JAZGQK010000003">
    <property type="protein sequence ID" value="MEE6257741.1"/>
    <property type="molecule type" value="Genomic_DNA"/>
</dbReference>
<dbReference type="InterPro" id="IPR036388">
    <property type="entry name" value="WH-like_DNA-bd_sf"/>
</dbReference>
<evidence type="ECO:0000259" key="3">
    <source>
        <dbReference type="PROSITE" id="PS50043"/>
    </source>
</evidence>
<dbReference type="RefSeq" id="WP_331212856.1">
    <property type="nucleotide sequence ID" value="NZ_JAZGQK010000003.1"/>
</dbReference>
<dbReference type="SUPFAM" id="SSF46894">
    <property type="entry name" value="C-terminal effector domain of the bipartite response regulators"/>
    <property type="match status" value="1"/>
</dbReference>
<evidence type="ECO:0000313" key="5">
    <source>
        <dbReference type="Proteomes" id="UP001332243"/>
    </source>
</evidence>
<dbReference type="CDD" id="cd06170">
    <property type="entry name" value="LuxR_C_like"/>
    <property type="match status" value="1"/>
</dbReference>
<dbReference type="SMART" id="SM00421">
    <property type="entry name" value="HTH_LUXR"/>
    <property type="match status" value="1"/>
</dbReference>
<dbReference type="Pfam" id="PF00196">
    <property type="entry name" value="GerE"/>
    <property type="match status" value="1"/>
</dbReference>
<keyword evidence="5" id="KW-1185">Reference proteome</keyword>
<keyword evidence="1" id="KW-0547">Nucleotide-binding</keyword>
<dbReference type="PANTHER" id="PTHR16305:SF35">
    <property type="entry name" value="TRANSCRIPTIONAL ACTIVATOR DOMAIN"/>
    <property type="match status" value="1"/>
</dbReference>
<keyword evidence="2" id="KW-0067">ATP-binding</keyword>
<dbReference type="Gene3D" id="3.40.50.300">
    <property type="entry name" value="P-loop containing nucleotide triphosphate hydrolases"/>
    <property type="match status" value="1"/>
</dbReference>
<dbReference type="SUPFAM" id="SSF52540">
    <property type="entry name" value="P-loop containing nucleoside triphosphate hydrolases"/>
    <property type="match status" value="1"/>
</dbReference>
<evidence type="ECO:0000313" key="4">
    <source>
        <dbReference type="EMBL" id="MEE6257741.1"/>
    </source>
</evidence>
<gene>
    <name evidence="4" type="ORF">V1633_04450</name>
</gene>
<dbReference type="InterPro" id="IPR041664">
    <property type="entry name" value="AAA_16"/>
</dbReference>
<dbReference type="PRINTS" id="PR00038">
    <property type="entry name" value="HTHLUXR"/>
</dbReference>
<dbReference type="Gene3D" id="1.10.10.10">
    <property type="entry name" value="Winged helix-like DNA-binding domain superfamily/Winged helix DNA-binding domain"/>
    <property type="match status" value="1"/>
</dbReference>
<accession>A0ABU7RMM0</accession>
<dbReference type="PROSITE" id="PS50043">
    <property type="entry name" value="HTH_LUXR_2"/>
    <property type="match status" value="1"/>
</dbReference>
<dbReference type="InterPro" id="IPR000792">
    <property type="entry name" value="Tscrpt_reg_LuxR_C"/>
</dbReference>
<name>A0ABU7RMM0_9ACTN</name>
<sequence length="931" mass="100240">MDRPEAPSWPLVGRDEELALTRRFLRQATVNGASLLVSGEPGVGKTALLDAATAFATEAGMRVLRAAGVEFEAGISYSSLHQLLFPLYDSFADLPPVHHEALQVALGFGSGQPPDRLLVSNAVLLLLRQMATARPLLLIVDDLPWLDRASSAVLGFVARRLVGTSVGFLAASRSHTGSFFEHQGIPEVVLQPLQPQAATELINKRCPRLAPAVRRRLLAEAHGNPLALLELPTALTGSQRLGAASLPAVLPLTRRLQSLFASRVSRLPEACRRLLLLGALDGSGELGVLLAAADEHDLDDLEPAERDQLVHVHTNTRRLAFRHPLIESAVVEVATSSELRWAHTALARALVVQPERRAWHLGEAAVGPDESVAALLEQAAHRILRRGDAVGAVASLTRSADLTPDPVERGRRLAQAAYIGADAGGELTSASQLLDDARRASPAGSLYATAAAVHLLLNSDGDIRTAHRLLVGAIESGDHGYDADDPALIDVLHTLLLVCFYSGEPTAWEPLLLALDRLTPRAPDLLTVAAATFGDPARTGQAAVARLDALVAGTSDEVDPTEIVRVGIASIYLDRLSECRDADWRVVRLGRDGAAPARRHLGALLHLCFDDYHAGRWGEAAELAEEGIRLCDEHGFRFFTWYFQYVKALLAAASGNAGHSDALTDAMLRFAAPRGARAAEFYSYHVRGLNDLARGDYESAYQHTALISPAGTLAPYVPHAMWVCLDLVEAAVRTNRFSEAAAHAAAVRQANLAALSSRLALLAAAASAVATPDDQAAELFEKALALPDIERWPFDLARVRLAYGERLRRTRATGKSRVQLRRALAAFERLGARPWVERASSELRATGLAKPRKAPRPAVLTPQEREIAELAGSGLTNKQIGEKLFLSHRTVGTHLYQVFPKLGIASRAALRDALAALPEEADAELEETPDR</sequence>
<feature type="domain" description="HTH luxR-type" evidence="3">
    <location>
        <begin position="853"/>
        <end position="918"/>
    </location>
</feature>
<evidence type="ECO:0000256" key="1">
    <source>
        <dbReference type="ARBA" id="ARBA00022741"/>
    </source>
</evidence>
<dbReference type="PANTHER" id="PTHR16305">
    <property type="entry name" value="TESTICULAR SOLUBLE ADENYLYL CYCLASE"/>
    <property type="match status" value="1"/>
</dbReference>
<dbReference type="Proteomes" id="UP001332243">
    <property type="component" value="Unassembled WGS sequence"/>
</dbReference>
<proteinExistence type="predicted"/>
<dbReference type="Pfam" id="PF13191">
    <property type="entry name" value="AAA_16"/>
    <property type="match status" value="1"/>
</dbReference>
<comment type="caution">
    <text evidence="4">The sequence shown here is derived from an EMBL/GenBank/DDBJ whole genome shotgun (WGS) entry which is preliminary data.</text>
</comment>
<dbReference type="InterPro" id="IPR027417">
    <property type="entry name" value="P-loop_NTPase"/>
</dbReference>
<reference evidence="4 5" key="1">
    <citation type="submission" date="2024-01" db="EMBL/GenBank/DDBJ databases">
        <title>Genome insights into Plantactinospora sonchi sp. nov.</title>
        <authorList>
            <person name="Wang L."/>
        </authorList>
    </citation>
    <scope>NUCLEOTIDE SEQUENCE [LARGE SCALE GENOMIC DNA]</scope>
    <source>
        <strain evidence="4 5">NEAU-QY2</strain>
    </source>
</reference>
<organism evidence="4 5">
    <name type="scientific">Plantactinospora sonchi</name>
    <dbReference type="NCBI Taxonomy" id="1544735"/>
    <lineage>
        <taxon>Bacteria</taxon>
        <taxon>Bacillati</taxon>
        <taxon>Actinomycetota</taxon>
        <taxon>Actinomycetes</taxon>
        <taxon>Micromonosporales</taxon>
        <taxon>Micromonosporaceae</taxon>
        <taxon>Plantactinospora</taxon>
    </lineage>
</organism>
<dbReference type="InterPro" id="IPR016032">
    <property type="entry name" value="Sig_transdc_resp-reg_C-effctor"/>
</dbReference>
<protein>
    <submittedName>
        <fullName evidence="4">AAA family ATPase</fullName>
    </submittedName>
</protein>
<evidence type="ECO:0000256" key="2">
    <source>
        <dbReference type="ARBA" id="ARBA00022840"/>
    </source>
</evidence>